<dbReference type="GO" id="GO:0043022">
    <property type="term" value="F:ribosome binding"/>
    <property type="evidence" value="ECO:0007669"/>
    <property type="project" value="TreeGrafter"/>
</dbReference>
<dbReference type="Proteomes" id="UP000321046">
    <property type="component" value="Unassembled WGS sequence"/>
</dbReference>
<sequence length="146" mass="16873">MASEDDLEVGDGVVIPGWELYFTSTRSGGPGGQHANTSNTRVILHWPVAQTTALDEAQKRRVMARLSGYINEEGVMMMASSETRSQHRNKEDARKRMAERVHKALQRPKRRVRTKPSRAAKRRRVEEKRRRGEKKALRKAPKRRDW</sequence>
<organism evidence="3 4">
    <name type="scientific">Lujinxingia vulgaris</name>
    <dbReference type="NCBI Taxonomy" id="2600176"/>
    <lineage>
        <taxon>Bacteria</taxon>
        <taxon>Deltaproteobacteria</taxon>
        <taxon>Bradymonadales</taxon>
        <taxon>Lujinxingiaceae</taxon>
        <taxon>Lujinxingia</taxon>
    </lineage>
</organism>
<dbReference type="InterPro" id="IPR000352">
    <property type="entry name" value="Pep_chain_release_fac_I"/>
</dbReference>
<dbReference type="RefSeq" id="WP_146976256.1">
    <property type="nucleotide sequence ID" value="NZ_VOSL01000125.1"/>
</dbReference>
<feature type="compositionally biased region" description="Basic residues" evidence="1">
    <location>
        <begin position="131"/>
        <end position="146"/>
    </location>
</feature>
<dbReference type="OrthoDB" id="9815709at2"/>
<keyword evidence="3" id="KW-0378">Hydrolase</keyword>
<proteinExistence type="predicted"/>
<feature type="compositionally biased region" description="Basic residues" evidence="1">
    <location>
        <begin position="103"/>
        <end position="123"/>
    </location>
</feature>
<dbReference type="PANTHER" id="PTHR47814">
    <property type="entry name" value="PEPTIDYL-TRNA HYDROLASE ARFB"/>
    <property type="match status" value="1"/>
</dbReference>
<evidence type="ECO:0000259" key="2">
    <source>
        <dbReference type="Pfam" id="PF00472"/>
    </source>
</evidence>
<comment type="caution">
    <text evidence="3">The sequence shown here is derived from an EMBL/GenBank/DDBJ whole genome shotgun (WGS) entry which is preliminary data.</text>
</comment>
<dbReference type="Gene3D" id="3.30.160.20">
    <property type="match status" value="1"/>
</dbReference>
<name>A0A5C6WZE2_9DELT</name>
<feature type="region of interest" description="Disordered" evidence="1">
    <location>
        <begin position="77"/>
        <end position="146"/>
    </location>
</feature>
<evidence type="ECO:0000256" key="1">
    <source>
        <dbReference type="SAM" id="MobiDB-lite"/>
    </source>
</evidence>
<dbReference type="NCBIfam" id="NF006718">
    <property type="entry name" value="PRK09256.1"/>
    <property type="match status" value="1"/>
</dbReference>
<dbReference type="EMBL" id="VOSL01000125">
    <property type="protein sequence ID" value="TXD32544.1"/>
    <property type="molecule type" value="Genomic_DNA"/>
</dbReference>
<reference evidence="3 4" key="1">
    <citation type="submission" date="2019-08" db="EMBL/GenBank/DDBJ databases">
        <title>Bradymonadales sp. TMQ2.</title>
        <authorList>
            <person name="Liang Q."/>
        </authorList>
    </citation>
    <scope>NUCLEOTIDE SEQUENCE [LARGE SCALE GENOMIC DNA]</scope>
    <source>
        <strain evidence="3 4">TMQ2</strain>
    </source>
</reference>
<dbReference type="AlphaFoldDB" id="A0A5C6WZE2"/>
<feature type="compositionally biased region" description="Basic and acidic residues" evidence="1">
    <location>
        <begin position="84"/>
        <end position="102"/>
    </location>
</feature>
<dbReference type="PANTHER" id="PTHR47814:SF1">
    <property type="entry name" value="PEPTIDYL-TRNA HYDROLASE ARFB"/>
    <property type="match status" value="1"/>
</dbReference>
<evidence type="ECO:0000313" key="4">
    <source>
        <dbReference type="Proteomes" id="UP000321046"/>
    </source>
</evidence>
<dbReference type="GO" id="GO:0004045">
    <property type="term" value="F:peptidyl-tRNA hydrolase activity"/>
    <property type="evidence" value="ECO:0007669"/>
    <property type="project" value="UniProtKB-EC"/>
</dbReference>
<dbReference type="GO" id="GO:0072344">
    <property type="term" value="P:rescue of stalled ribosome"/>
    <property type="evidence" value="ECO:0007669"/>
    <property type="project" value="TreeGrafter"/>
</dbReference>
<dbReference type="SUPFAM" id="SSF110916">
    <property type="entry name" value="Peptidyl-tRNA hydrolase domain-like"/>
    <property type="match status" value="1"/>
</dbReference>
<accession>A0A5C6WZE2</accession>
<dbReference type="GO" id="GO:0003747">
    <property type="term" value="F:translation release factor activity"/>
    <property type="evidence" value="ECO:0007669"/>
    <property type="project" value="InterPro"/>
</dbReference>
<evidence type="ECO:0000313" key="3">
    <source>
        <dbReference type="EMBL" id="TXD32544.1"/>
    </source>
</evidence>
<dbReference type="EC" id="3.1.1.29" evidence="3"/>
<protein>
    <submittedName>
        <fullName evidence="3">Aminoacyl-tRNA hydrolase</fullName>
        <ecNumber evidence="3">3.1.1.29</ecNumber>
    </submittedName>
</protein>
<gene>
    <name evidence="3" type="ORF">FRC96_17175</name>
</gene>
<dbReference type="Pfam" id="PF00472">
    <property type="entry name" value="RF-1"/>
    <property type="match status" value="1"/>
</dbReference>
<feature type="domain" description="Prokaryotic-type class I peptide chain release factors" evidence="2">
    <location>
        <begin position="13"/>
        <end position="137"/>
    </location>
</feature>